<keyword evidence="5" id="KW-1185">Reference proteome</keyword>
<evidence type="ECO:0000259" key="3">
    <source>
        <dbReference type="PROSITE" id="PS50977"/>
    </source>
</evidence>
<evidence type="ECO:0000313" key="5">
    <source>
        <dbReference type="Proteomes" id="UP000295124"/>
    </source>
</evidence>
<proteinExistence type="predicted"/>
<dbReference type="RefSeq" id="WP_132168159.1">
    <property type="nucleotide sequence ID" value="NZ_SMKX01000040.1"/>
</dbReference>
<reference evidence="4 5" key="1">
    <citation type="submission" date="2019-03" db="EMBL/GenBank/DDBJ databases">
        <title>Draft genome sequences of novel Actinobacteria.</title>
        <authorList>
            <person name="Sahin N."/>
            <person name="Ay H."/>
            <person name="Saygin H."/>
        </authorList>
    </citation>
    <scope>NUCLEOTIDE SEQUENCE [LARGE SCALE GENOMIC DNA]</scope>
    <source>
        <strain evidence="4 5">JCM 13523</strain>
    </source>
</reference>
<organism evidence="4 5">
    <name type="scientific">Kribbella antibiotica</name>
    <dbReference type="NCBI Taxonomy" id="190195"/>
    <lineage>
        <taxon>Bacteria</taxon>
        <taxon>Bacillati</taxon>
        <taxon>Actinomycetota</taxon>
        <taxon>Actinomycetes</taxon>
        <taxon>Propionibacteriales</taxon>
        <taxon>Kribbellaceae</taxon>
        <taxon>Kribbella</taxon>
    </lineage>
</organism>
<dbReference type="SUPFAM" id="SSF46689">
    <property type="entry name" value="Homeodomain-like"/>
    <property type="match status" value="1"/>
</dbReference>
<comment type="caution">
    <text evidence="4">The sequence shown here is derived from an EMBL/GenBank/DDBJ whole genome shotgun (WGS) entry which is preliminary data.</text>
</comment>
<dbReference type="Pfam" id="PF00440">
    <property type="entry name" value="TetR_N"/>
    <property type="match status" value="1"/>
</dbReference>
<evidence type="ECO:0000256" key="2">
    <source>
        <dbReference type="PROSITE-ProRule" id="PRU00335"/>
    </source>
</evidence>
<dbReference type="InterPro" id="IPR001647">
    <property type="entry name" value="HTH_TetR"/>
</dbReference>
<keyword evidence="1 2" id="KW-0238">DNA-binding</keyword>
<dbReference type="AlphaFoldDB" id="A0A4R4ZK60"/>
<dbReference type="Proteomes" id="UP000295124">
    <property type="component" value="Unassembled WGS sequence"/>
</dbReference>
<protein>
    <submittedName>
        <fullName evidence="4">TetR family transcriptional regulator</fullName>
    </submittedName>
</protein>
<gene>
    <name evidence="4" type="ORF">E1263_16275</name>
</gene>
<feature type="domain" description="HTH tetR-type" evidence="3">
    <location>
        <begin position="14"/>
        <end position="74"/>
    </location>
</feature>
<name>A0A4R4ZK60_9ACTN</name>
<evidence type="ECO:0000313" key="4">
    <source>
        <dbReference type="EMBL" id="TDD59093.1"/>
    </source>
</evidence>
<dbReference type="Pfam" id="PF17929">
    <property type="entry name" value="TetR_C_34"/>
    <property type="match status" value="1"/>
</dbReference>
<dbReference type="GO" id="GO:0003677">
    <property type="term" value="F:DNA binding"/>
    <property type="evidence" value="ECO:0007669"/>
    <property type="project" value="UniProtKB-UniRule"/>
</dbReference>
<feature type="DNA-binding region" description="H-T-H motif" evidence="2">
    <location>
        <begin position="37"/>
        <end position="56"/>
    </location>
</feature>
<dbReference type="InterPro" id="IPR009057">
    <property type="entry name" value="Homeodomain-like_sf"/>
</dbReference>
<dbReference type="PROSITE" id="PS50977">
    <property type="entry name" value="HTH_TETR_2"/>
    <property type="match status" value="1"/>
</dbReference>
<dbReference type="InterPro" id="IPR041483">
    <property type="entry name" value="TetR_C_34"/>
</dbReference>
<evidence type="ECO:0000256" key="1">
    <source>
        <dbReference type="ARBA" id="ARBA00023125"/>
    </source>
</evidence>
<dbReference type="OrthoDB" id="3777289at2"/>
<dbReference type="Gene3D" id="1.10.357.10">
    <property type="entry name" value="Tetracycline Repressor, domain 2"/>
    <property type="match status" value="1"/>
</dbReference>
<sequence>MTNFQRARTEEQRTARQAEIVAAAREMLAEMPLTEITLNGLGRRVGLAASNVLRYFESREAVLLELVHTETAGWLDDLDPLLPASNGRVGVERQIETAADAWARSLAAHPHFCELISAQAVVLERKISAETALAFKRDSLANLVRLTGILTRAVPELAAKDEAVVAQFASRATLLTGALWAQTRATESLLADVQLPPELTALQEPFVDAARDALHTMLLGTVTR</sequence>
<dbReference type="EMBL" id="SMKX01000040">
    <property type="protein sequence ID" value="TDD59093.1"/>
    <property type="molecule type" value="Genomic_DNA"/>
</dbReference>
<accession>A0A4R4ZK60</accession>